<gene>
    <name evidence="2" type="ORF">KC01_LOCUS38481</name>
</gene>
<dbReference type="Proteomes" id="UP001497482">
    <property type="component" value="Chromosome 7"/>
</dbReference>
<sequence length="98" mass="10834">MRAIFAGEAAWALGRPTQGTRSQEASGLVPPGSGGSDKTRGWKEAHTSPLWLLSAKRKGRVNSEGDCFTDPHRDRFTAPHRDCFTAPHRDRFTAPFRV</sequence>
<proteinExistence type="predicted"/>
<organism evidence="2 3">
    <name type="scientific">Knipowitschia caucasica</name>
    <name type="common">Caucasian dwarf goby</name>
    <name type="synonym">Pomatoschistus caucasicus</name>
    <dbReference type="NCBI Taxonomy" id="637954"/>
    <lineage>
        <taxon>Eukaryota</taxon>
        <taxon>Metazoa</taxon>
        <taxon>Chordata</taxon>
        <taxon>Craniata</taxon>
        <taxon>Vertebrata</taxon>
        <taxon>Euteleostomi</taxon>
        <taxon>Actinopterygii</taxon>
        <taxon>Neopterygii</taxon>
        <taxon>Teleostei</taxon>
        <taxon>Neoteleostei</taxon>
        <taxon>Acanthomorphata</taxon>
        <taxon>Gobiaria</taxon>
        <taxon>Gobiiformes</taxon>
        <taxon>Gobioidei</taxon>
        <taxon>Gobiidae</taxon>
        <taxon>Gobiinae</taxon>
        <taxon>Knipowitschia</taxon>
    </lineage>
</organism>
<keyword evidence="3" id="KW-1185">Reference proteome</keyword>
<accession>A0AAV2MFY7</accession>
<feature type="region of interest" description="Disordered" evidence="1">
    <location>
        <begin position="14"/>
        <end position="44"/>
    </location>
</feature>
<evidence type="ECO:0000313" key="3">
    <source>
        <dbReference type="Proteomes" id="UP001497482"/>
    </source>
</evidence>
<evidence type="ECO:0000256" key="1">
    <source>
        <dbReference type="SAM" id="MobiDB-lite"/>
    </source>
</evidence>
<evidence type="ECO:0000313" key="2">
    <source>
        <dbReference type="EMBL" id="CAL1612126.1"/>
    </source>
</evidence>
<name>A0AAV2MFY7_KNICA</name>
<dbReference type="AlphaFoldDB" id="A0AAV2MFY7"/>
<protein>
    <submittedName>
        <fullName evidence="2">Uncharacterized protein</fullName>
    </submittedName>
</protein>
<reference evidence="2 3" key="1">
    <citation type="submission" date="2024-04" db="EMBL/GenBank/DDBJ databases">
        <authorList>
            <person name="Waldvogel A.-M."/>
            <person name="Schoenle A."/>
        </authorList>
    </citation>
    <scope>NUCLEOTIDE SEQUENCE [LARGE SCALE GENOMIC DNA]</scope>
</reference>
<dbReference type="EMBL" id="OZ035829">
    <property type="protein sequence ID" value="CAL1612126.1"/>
    <property type="molecule type" value="Genomic_DNA"/>
</dbReference>